<dbReference type="PANTHER" id="PTHR30292:SF0">
    <property type="entry name" value="5-OXOPROLINASE SUBUNIT A"/>
    <property type="match status" value="1"/>
</dbReference>
<comment type="subunit">
    <text evidence="1">Forms a complex composed of PxpA, PxpB and PxpC.</text>
</comment>
<dbReference type="PANTHER" id="PTHR30292">
    <property type="entry name" value="UNCHARACTERIZED PROTEIN YBGL-RELATED"/>
    <property type="match status" value="1"/>
</dbReference>
<protein>
    <recommendedName>
        <fullName evidence="1">5-oxoprolinase subunit A</fullName>
        <shortName evidence="1">5-OPase subunit A</shortName>
        <ecNumber evidence="1">3.5.2.9</ecNumber>
    </recommendedName>
    <alternativeName>
        <fullName evidence="1">5-oxoprolinase (ATP-hydrolyzing) subunit A</fullName>
    </alternativeName>
</protein>
<keyword evidence="3" id="KW-1185">Reference proteome</keyword>
<dbReference type="EC" id="3.5.2.9" evidence="1"/>
<keyword evidence="1" id="KW-0067">ATP-binding</keyword>
<name>A0ABY8CSG1_9HYPH</name>
<evidence type="ECO:0000313" key="2">
    <source>
        <dbReference type="EMBL" id="WEX80123.1"/>
    </source>
</evidence>
<dbReference type="InterPro" id="IPR011330">
    <property type="entry name" value="Glyco_hydro/deAcase_b/a-brl"/>
</dbReference>
<comment type="function">
    <text evidence="1">Catalyzes the cleavage of 5-oxoproline to form L-glutamate coupled to the hydrolysis of ATP to ADP and inorganic phosphate.</text>
</comment>
<evidence type="ECO:0000313" key="3">
    <source>
        <dbReference type="Proteomes" id="UP001235547"/>
    </source>
</evidence>
<proteinExistence type="inferred from homology"/>
<dbReference type="HAMAP" id="MF_00691">
    <property type="entry name" value="PxpA"/>
    <property type="match status" value="1"/>
</dbReference>
<dbReference type="SUPFAM" id="SSF88713">
    <property type="entry name" value="Glycoside hydrolase/deacetylase"/>
    <property type="match status" value="1"/>
</dbReference>
<dbReference type="EMBL" id="CP120370">
    <property type="protein sequence ID" value="WEX80123.1"/>
    <property type="molecule type" value="Genomic_DNA"/>
</dbReference>
<keyword evidence="1" id="KW-0547">Nucleotide-binding</keyword>
<dbReference type="InterPro" id="IPR005501">
    <property type="entry name" value="LamB/YcsF/PxpA-like"/>
</dbReference>
<dbReference type="NCBIfam" id="NF003816">
    <property type="entry name" value="PRK05406.1-5"/>
    <property type="match status" value="1"/>
</dbReference>
<organism evidence="2 3">
    <name type="scientific">Sinorhizobium numidicum</name>
    <dbReference type="NCBI Taxonomy" id="680248"/>
    <lineage>
        <taxon>Bacteria</taxon>
        <taxon>Pseudomonadati</taxon>
        <taxon>Pseudomonadota</taxon>
        <taxon>Alphaproteobacteria</taxon>
        <taxon>Hyphomicrobiales</taxon>
        <taxon>Rhizobiaceae</taxon>
        <taxon>Sinorhizobium/Ensifer group</taxon>
        <taxon>Sinorhizobium</taxon>
    </lineage>
</organism>
<dbReference type="RefSeq" id="WP_280730824.1">
    <property type="nucleotide sequence ID" value="NZ_CP120367.1"/>
</dbReference>
<keyword evidence="1" id="KW-0378">Hydrolase</keyword>
<gene>
    <name evidence="1" type="primary">pxpA</name>
    <name evidence="2" type="ORF">PYH38_001524</name>
</gene>
<dbReference type="NCBIfam" id="NF003814">
    <property type="entry name" value="PRK05406.1-3"/>
    <property type="match status" value="1"/>
</dbReference>
<accession>A0ABY8CSG1</accession>
<dbReference type="Gene3D" id="3.20.20.370">
    <property type="entry name" value="Glycoside hydrolase/deacetylase"/>
    <property type="match status" value="1"/>
</dbReference>
<reference evidence="2 3" key="1">
    <citation type="submission" date="2023-03" db="EMBL/GenBank/DDBJ databases">
        <authorList>
            <person name="Kaur S."/>
            <person name="Espinosa-Saiz D."/>
            <person name="Velazquez E."/>
            <person name="Menendez E."/>
            <person name="diCenzo G.C."/>
        </authorList>
    </citation>
    <scope>NUCLEOTIDE SEQUENCE [LARGE SCALE GENOMIC DNA]</scope>
    <source>
        <strain evidence="2 3">LMG 27395</strain>
    </source>
</reference>
<comment type="catalytic activity">
    <reaction evidence="1">
        <text>5-oxo-L-proline + ATP + 2 H2O = L-glutamate + ADP + phosphate + H(+)</text>
        <dbReference type="Rhea" id="RHEA:10348"/>
        <dbReference type="ChEBI" id="CHEBI:15377"/>
        <dbReference type="ChEBI" id="CHEBI:15378"/>
        <dbReference type="ChEBI" id="CHEBI:29985"/>
        <dbReference type="ChEBI" id="CHEBI:30616"/>
        <dbReference type="ChEBI" id="CHEBI:43474"/>
        <dbReference type="ChEBI" id="CHEBI:58402"/>
        <dbReference type="ChEBI" id="CHEBI:456216"/>
        <dbReference type="EC" id="3.5.2.9"/>
    </reaction>
</comment>
<dbReference type="CDD" id="cd10787">
    <property type="entry name" value="LamB_YcsF_like"/>
    <property type="match status" value="1"/>
</dbReference>
<comment type="similarity">
    <text evidence="1">Belongs to the LamB/PxpA family.</text>
</comment>
<dbReference type="Proteomes" id="UP001235547">
    <property type="component" value="Chromosome 2"/>
</dbReference>
<sequence>MTTIDLNSDLGESYGAWRMGDDEAMLSIVSSANVACGFHAGDPAGILKTVKAAAQRGVSVGAHVSYPDRVGFGRRDMDVTSAELVADVIYQIGALQGIAAAAGTRVRYVKPHGALYNRIATDPKQGAAVVEAIKTVDPSLVLMGLANAPILDLARSSGLNVVAEAFADRAYTREGHLVSRREAGAVLHDAAAIARRMLRLATDGTIEAIDGSVIRIDAKSICVHGDSPDAVAIAREIRRTFEAEGIAVEAFLPQTAARGRTE</sequence>
<evidence type="ECO:0000256" key="1">
    <source>
        <dbReference type="HAMAP-Rule" id="MF_00691"/>
    </source>
</evidence>
<dbReference type="Pfam" id="PF03746">
    <property type="entry name" value="LamB_YcsF"/>
    <property type="match status" value="1"/>
</dbReference>